<dbReference type="GO" id="GO:0019634">
    <property type="term" value="P:organic phosphonate metabolic process"/>
    <property type="evidence" value="ECO:0007669"/>
    <property type="project" value="InterPro"/>
</dbReference>
<evidence type="ECO:0000313" key="1">
    <source>
        <dbReference type="EMBL" id="SCY19453.1"/>
    </source>
</evidence>
<name>A0A1G5DXA5_9BACT</name>
<accession>A0A1G5DXA5</accession>
<dbReference type="RefSeq" id="WP_092210229.1">
    <property type="nucleotide sequence ID" value="NZ_FMUX01000005.1"/>
</dbReference>
<dbReference type="SUPFAM" id="SSF159709">
    <property type="entry name" value="PhnH-like"/>
    <property type="match status" value="1"/>
</dbReference>
<reference evidence="1 2" key="1">
    <citation type="submission" date="2016-10" db="EMBL/GenBank/DDBJ databases">
        <authorList>
            <person name="de Groot N.N."/>
        </authorList>
    </citation>
    <scope>NUCLEOTIDE SEQUENCE [LARGE SCALE GENOMIC DNA]</scope>
    <source>
        <strain evidence="1 2">AA1</strain>
    </source>
</reference>
<dbReference type="Gene3D" id="3.40.50.11310">
    <property type="entry name" value="Bacterial phosphonate metabolism protein PhnH"/>
    <property type="match status" value="1"/>
</dbReference>
<organism evidence="1 2">
    <name type="scientific">Desulfoluna spongiiphila</name>
    <dbReference type="NCBI Taxonomy" id="419481"/>
    <lineage>
        <taxon>Bacteria</taxon>
        <taxon>Pseudomonadati</taxon>
        <taxon>Thermodesulfobacteriota</taxon>
        <taxon>Desulfobacteria</taxon>
        <taxon>Desulfobacterales</taxon>
        <taxon>Desulfolunaceae</taxon>
        <taxon>Desulfoluna</taxon>
    </lineage>
</organism>
<keyword evidence="2" id="KW-1185">Reference proteome</keyword>
<dbReference type="InterPro" id="IPR008772">
    <property type="entry name" value="Phosphonate_metab_PhnH"/>
</dbReference>
<dbReference type="InterPro" id="IPR038058">
    <property type="entry name" value="PhnH-like_sp"/>
</dbReference>
<evidence type="ECO:0000313" key="2">
    <source>
        <dbReference type="Proteomes" id="UP000198870"/>
    </source>
</evidence>
<proteinExistence type="predicted"/>
<dbReference type="EMBL" id="FMUX01000005">
    <property type="protein sequence ID" value="SCY19453.1"/>
    <property type="molecule type" value="Genomic_DNA"/>
</dbReference>
<dbReference type="NCBIfam" id="TIGR03292">
    <property type="entry name" value="PhnH_redo"/>
    <property type="match status" value="1"/>
</dbReference>
<dbReference type="Proteomes" id="UP000198870">
    <property type="component" value="Unassembled WGS sequence"/>
</dbReference>
<dbReference type="OrthoDB" id="9814509at2"/>
<dbReference type="Pfam" id="PF05845">
    <property type="entry name" value="PhnH"/>
    <property type="match status" value="1"/>
</dbReference>
<gene>
    <name evidence="1" type="ORF">SAMN05216233_10554</name>
</gene>
<dbReference type="AlphaFoldDB" id="A0A1G5DXA5"/>
<protein>
    <submittedName>
        <fullName evidence="1">Alpha-D-ribose 1-methylphosphonate 5-triphosphate synthase subunit PhnH</fullName>
    </submittedName>
</protein>
<dbReference type="STRING" id="419481.SAMN05216233_10554"/>
<sequence length="203" mass="22154">MQTAMNLNEIAEGFGNPSLGTQKVFRQVLEAMAHPGRIIELDEWVPVEGLDEATTAVALTLLDYETSLWTDLPKGASALQWLTFHCGSPMGTSASEADFALITRPEAMPRLEGFCLGSEGTPHDSTTLILQVEQLEACRGRRLTGPGIKGSCDLDVQGVPGHFWSSRKDARALFPMGVDILFACNNRIAAMPRTTDWEELVCM</sequence>
<dbReference type="PIRSF" id="PIRSF020680">
    <property type="entry name" value="PhnH"/>
    <property type="match status" value="1"/>
</dbReference>